<dbReference type="FunFam" id="1.20.1560.10:FF:000066">
    <property type="entry name" value="ABC multidrug transporter (Eurofung)"/>
    <property type="match status" value="1"/>
</dbReference>
<evidence type="ECO:0000259" key="10">
    <source>
        <dbReference type="PROSITE" id="PS50893"/>
    </source>
</evidence>
<dbReference type="PANTHER" id="PTHR24223:SF399">
    <property type="entry name" value="ABC TRANSPORTER ATNG"/>
    <property type="match status" value="1"/>
</dbReference>
<evidence type="ECO:0000256" key="9">
    <source>
        <dbReference type="SAM" id="Phobius"/>
    </source>
</evidence>
<keyword evidence="7 9" id="KW-1133">Transmembrane helix</keyword>
<feature type="transmembrane region" description="Helical" evidence="9">
    <location>
        <begin position="998"/>
        <end position="1016"/>
    </location>
</feature>
<dbReference type="Gene3D" id="3.40.50.300">
    <property type="entry name" value="P-loop containing nucleotide triphosphate hydrolases"/>
    <property type="match status" value="2"/>
</dbReference>
<dbReference type="GO" id="GO:0005886">
    <property type="term" value="C:plasma membrane"/>
    <property type="evidence" value="ECO:0007669"/>
    <property type="project" value="UniProtKB-SubCell"/>
</dbReference>
<feature type="transmembrane region" description="Helical" evidence="9">
    <location>
        <begin position="100"/>
        <end position="122"/>
    </location>
</feature>
<dbReference type="Proteomes" id="UP000077069">
    <property type="component" value="Unassembled WGS sequence"/>
</dbReference>
<dbReference type="InterPro" id="IPR050173">
    <property type="entry name" value="ABC_transporter_C-like"/>
</dbReference>
<dbReference type="GO" id="GO:0005524">
    <property type="term" value="F:ATP binding"/>
    <property type="evidence" value="ECO:0007669"/>
    <property type="project" value="UniProtKB-KW"/>
</dbReference>
<feature type="domain" description="ABC transmembrane type-1" evidence="11">
    <location>
        <begin position="353"/>
        <end position="581"/>
    </location>
</feature>
<feature type="domain" description="ABC transporter" evidence="10">
    <location>
        <begin position="648"/>
        <end position="873"/>
    </location>
</feature>
<dbReference type="SUPFAM" id="SSF52540">
    <property type="entry name" value="P-loop containing nucleoside triphosphate hydrolases"/>
    <property type="match status" value="2"/>
</dbReference>
<dbReference type="PROSITE" id="PS50893">
    <property type="entry name" value="ABC_TRANSPORTER_2"/>
    <property type="match status" value="2"/>
</dbReference>
<feature type="transmembrane region" description="Helical" evidence="9">
    <location>
        <begin position="919"/>
        <end position="942"/>
    </location>
</feature>
<dbReference type="GeneID" id="28764905"/>
<feature type="domain" description="ABC transmembrane type-1" evidence="11">
    <location>
        <begin position="930"/>
        <end position="1207"/>
    </location>
</feature>
<evidence type="ECO:0000256" key="4">
    <source>
        <dbReference type="ARBA" id="ARBA00022692"/>
    </source>
</evidence>
<dbReference type="EMBL" id="KV441551">
    <property type="protein sequence ID" value="OAG07721.1"/>
    <property type="molecule type" value="Genomic_DNA"/>
</dbReference>
<feature type="transmembrane region" description="Helical" evidence="9">
    <location>
        <begin position="357"/>
        <end position="378"/>
    </location>
</feature>
<dbReference type="RefSeq" id="XP_018038086.1">
    <property type="nucleotide sequence ID" value="XM_018181419.1"/>
</dbReference>
<dbReference type="OrthoDB" id="6500128at2759"/>
<feature type="domain" description="ABC transporter" evidence="10">
    <location>
        <begin position="1244"/>
        <end position="1476"/>
    </location>
</feature>
<evidence type="ECO:0000256" key="7">
    <source>
        <dbReference type="ARBA" id="ARBA00022989"/>
    </source>
</evidence>
<evidence type="ECO:0000313" key="13">
    <source>
        <dbReference type="Proteomes" id="UP000077069"/>
    </source>
</evidence>
<keyword evidence="12" id="KW-0378">Hydrolase</keyword>
<feature type="transmembrane region" description="Helical" evidence="9">
    <location>
        <begin position="20"/>
        <end position="39"/>
    </location>
</feature>
<evidence type="ECO:0000313" key="12">
    <source>
        <dbReference type="EMBL" id="OAG07721.1"/>
    </source>
</evidence>
<evidence type="ECO:0000256" key="2">
    <source>
        <dbReference type="ARBA" id="ARBA00022448"/>
    </source>
</evidence>
<feature type="transmembrane region" description="Helical" evidence="9">
    <location>
        <begin position="1149"/>
        <end position="1173"/>
    </location>
</feature>
<dbReference type="SMART" id="SM00382">
    <property type="entry name" value="AAA"/>
    <property type="match status" value="2"/>
</dbReference>
<organism evidence="12 13">
    <name type="scientific">Paraphaeosphaeria sporulosa</name>
    <dbReference type="NCBI Taxonomy" id="1460663"/>
    <lineage>
        <taxon>Eukaryota</taxon>
        <taxon>Fungi</taxon>
        <taxon>Dikarya</taxon>
        <taxon>Ascomycota</taxon>
        <taxon>Pezizomycotina</taxon>
        <taxon>Dothideomycetes</taxon>
        <taxon>Pleosporomycetidae</taxon>
        <taxon>Pleosporales</taxon>
        <taxon>Massarineae</taxon>
        <taxon>Didymosphaeriaceae</taxon>
        <taxon>Paraphaeosphaeria</taxon>
    </lineage>
</organism>
<feature type="transmembrane region" description="Helical" evidence="9">
    <location>
        <begin position="436"/>
        <end position="454"/>
    </location>
</feature>
<gene>
    <name evidence="12" type="ORF">CC84DRAFT_1195787</name>
</gene>
<dbReference type="InterPro" id="IPR011527">
    <property type="entry name" value="ABC1_TM_dom"/>
</dbReference>
<dbReference type="InterPro" id="IPR017871">
    <property type="entry name" value="ABC_transporter-like_CS"/>
</dbReference>
<protein>
    <submittedName>
        <fullName evidence="12">p-loop containing nucleoside triphosphate hydrolase protein</fullName>
    </submittedName>
</protein>
<keyword evidence="2" id="KW-0813">Transport</keyword>
<keyword evidence="5" id="KW-0547">Nucleotide-binding</keyword>
<feature type="transmembrane region" description="Helical" evidence="9">
    <location>
        <begin position="271"/>
        <end position="293"/>
    </location>
</feature>
<proteinExistence type="predicted"/>
<evidence type="ECO:0000256" key="3">
    <source>
        <dbReference type="ARBA" id="ARBA00022475"/>
    </source>
</evidence>
<dbReference type="STRING" id="1460663.A0A177CKF6"/>
<evidence type="ECO:0000259" key="11">
    <source>
        <dbReference type="PROSITE" id="PS50929"/>
    </source>
</evidence>
<feature type="transmembrane region" description="Helical" evidence="9">
    <location>
        <begin position="74"/>
        <end position="94"/>
    </location>
</feature>
<dbReference type="FunFam" id="1.20.1560.10:FF:000055">
    <property type="entry name" value="ABC multidrug transporter (Eurofung)"/>
    <property type="match status" value="1"/>
</dbReference>
<keyword evidence="13" id="KW-1185">Reference proteome</keyword>
<evidence type="ECO:0000256" key="8">
    <source>
        <dbReference type="ARBA" id="ARBA00023136"/>
    </source>
</evidence>
<feature type="transmembrane region" description="Helical" evidence="9">
    <location>
        <begin position="1065"/>
        <end position="1085"/>
    </location>
</feature>
<evidence type="ECO:0000256" key="1">
    <source>
        <dbReference type="ARBA" id="ARBA00004651"/>
    </source>
</evidence>
<keyword evidence="3" id="KW-1003">Cell membrane</keyword>
<dbReference type="InterPro" id="IPR003593">
    <property type="entry name" value="AAA+_ATPase"/>
</dbReference>
<evidence type="ECO:0000256" key="5">
    <source>
        <dbReference type="ARBA" id="ARBA00022741"/>
    </source>
</evidence>
<dbReference type="InterPro" id="IPR036640">
    <property type="entry name" value="ABC1_TM_sf"/>
</dbReference>
<dbReference type="FunFam" id="3.40.50.300:FF:000838">
    <property type="entry name" value="ABC multidrug transporter (Eurofung)"/>
    <property type="match status" value="1"/>
</dbReference>
<dbReference type="InterPro" id="IPR044726">
    <property type="entry name" value="ABCC_6TM_D2"/>
</dbReference>
<keyword evidence="4 9" id="KW-0812">Transmembrane</keyword>
<dbReference type="GO" id="GO:0016887">
    <property type="term" value="F:ATP hydrolysis activity"/>
    <property type="evidence" value="ECO:0007669"/>
    <property type="project" value="InterPro"/>
</dbReference>
<dbReference type="InterPro" id="IPR003439">
    <property type="entry name" value="ABC_transporter-like_ATP-bd"/>
</dbReference>
<dbReference type="InParanoid" id="A0A177CKF6"/>
<reference evidence="12 13" key="1">
    <citation type="submission" date="2016-05" db="EMBL/GenBank/DDBJ databases">
        <title>Comparative analysis of secretome profiles of manganese(II)-oxidizing ascomycete fungi.</title>
        <authorList>
            <consortium name="DOE Joint Genome Institute"/>
            <person name="Zeiner C.A."/>
            <person name="Purvine S.O."/>
            <person name="Zink E.M."/>
            <person name="Wu S."/>
            <person name="Pasa-Tolic L."/>
            <person name="Chaput D.L."/>
            <person name="Haridas S."/>
            <person name="Grigoriev I.V."/>
            <person name="Santelli C.M."/>
            <person name="Hansel C.M."/>
        </authorList>
    </citation>
    <scope>NUCLEOTIDE SEQUENCE [LARGE SCALE GENOMIC DNA]</scope>
    <source>
        <strain evidence="12 13">AP3s5-JAC2a</strain>
    </source>
</reference>
<dbReference type="CDD" id="cd03250">
    <property type="entry name" value="ABCC_MRP_domain1"/>
    <property type="match status" value="1"/>
</dbReference>
<dbReference type="SUPFAM" id="SSF90123">
    <property type="entry name" value="ABC transporter transmembrane region"/>
    <property type="match status" value="2"/>
</dbReference>
<keyword evidence="8 9" id="KW-0472">Membrane</keyword>
<dbReference type="PROSITE" id="PS50929">
    <property type="entry name" value="ABC_TM1F"/>
    <property type="match status" value="2"/>
</dbReference>
<dbReference type="InterPro" id="IPR056227">
    <property type="entry name" value="TMD0_ABC"/>
</dbReference>
<dbReference type="Gene3D" id="1.20.1560.10">
    <property type="entry name" value="ABC transporter type 1, transmembrane domain"/>
    <property type="match status" value="2"/>
</dbReference>
<dbReference type="GO" id="GO:0140359">
    <property type="term" value="F:ABC-type transporter activity"/>
    <property type="evidence" value="ECO:0007669"/>
    <property type="project" value="InterPro"/>
</dbReference>
<dbReference type="Pfam" id="PF00664">
    <property type="entry name" value="ABC_membrane"/>
    <property type="match status" value="2"/>
</dbReference>
<dbReference type="Pfam" id="PF00005">
    <property type="entry name" value="ABC_tran"/>
    <property type="match status" value="2"/>
</dbReference>
<accession>A0A177CKF6</accession>
<evidence type="ECO:0000256" key="6">
    <source>
        <dbReference type="ARBA" id="ARBA00022840"/>
    </source>
</evidence>
<name>A0A177CKF6_9PLEO</name>
<feature type="transmembrane region" description="Helical" evidence="9">
    <location>
        <begin position="313"/>
        <end position="337"/>
    </location>
</feature>
<sequence>MAFGPERHDVFDFTLLFEQSILGILPSVLFILVSIARATSLWQVKTRVRAGWLLWAKLVSRSLGTDEDIQYRQLLAAATTLIWVQIALVALWALPGTVRTPVSLASSVLDLIGSFVIVVLSYTEHRRSIRPSTLLVSYLALSILLDLAQTRTLFLRSPDSGPIQALFTASLATKLVLVCLEELQKRPLVTDKTKNLALEATSGPINRSVFWWLNRLFLNGFKSLLQVRDLGSIGNKFDSPKLLAKLDAVWQASDRSGKHVLIKAAFSAFKVAFLAPVVPRLCLAGFGFAQPFLINRVVSFVGESDRGADQRNAVGNAGGLIGATCLVYLGLAVSWLVPKRRDPIKLTSSANKLSRVIYNHLIFQLITILRGSLVPLIFKKTIGLDTTSAKEGAAVTLMSTDVDGIATGIQLMHEIWASVVELFVAVYLLERQIGPACFLVVIPTVVSVIATNYATDGIGPARAIWNQAIQKRVSSTSSMLTQIKGLKMMGLTDYIAKSIQDLRASELELSKIFRAFIVKIVLIANFSDQATPVVVITAAVFWTKSGTDAFSVSEAFTSLSIVALVVSPMANLMGSIPNFKASVACFDRIQAFLVLESHEDKRIDTSTTGEIPSPSTSESDHLVLAQRQEHSNIELPLIRKPHATRLVLEHANFTLKSQTEPVLQGITVSLPKSSCTMLAGPVGCGKSSLLRGILGEIRLSGGTVRVEDVGASIAYCDQTAWLRNISIRDNIIGPGQFDERWYASVCHACALNADISQFPLGDKSLVGSGGITLSGGQKQRVAIARALYARRAIVLLDDVFSALDSVTSRTVFNCVVGILRKQGATVLLATNAIHQLPFADNIIVLETSGRIAQTGSFAELQAQDGYVRSLALKTRSSHEIEDIQNEDTDITADSAAAKAAGEDESDFTRQTGDRSLYKFYLKSTGIPLSLGFLLIAICCVGVKQMSIVWVRIWTEHGVDQDRGAYFSGYIVFATATVILTGMVGWFVTFLIIPKSAKYLHWLLLDAAVGAPLWYFTTTDSGTILNRFSQDMTLIDQALPMAFFATTIDSLTLFANAAVIASGAQYVAAVIPFCIVALYFLQKYYLRTSRQLRHLDLESKSPLYTHFTETLNGVATIRAFGWQQGFQEENLRFLDQSQKPFYLLFCVQRWLNVVMDLFVTGIAIVLVSFAVGFTSTTSRGAIGLSMVTLIGFNNSLSRVIISWTNMETSLGAIARLRNFIRDTPREDSGVQILEAPVSWPSTGVIQINGLTATYHLEDETVLRDVSLRIQPGQKVGICGRTGSGKSSLLLSLLKLLETQSGSITIDGLDLALVPSVVPRTHLTALPQDSVTLPGTVRTNLDPLETVAADEILIDALSSAGMWETISSRGGLDVDFESLGLSHGQKQLFCLARALLSKSPVVLLDEATSSVDHYSDEQAQKVLREVFKEKTMLVVAHRLETIADLDLVVVMEKGRIVEVGDPRELKSKPDSLFWTLWESRHG</sequence>
<comment type="subcellular location">
    <subcellularLocation>
        <location evidence="1">Cell membrane</location>
        <topology evidence="1">Multi-pass membrane protein</topology>
    </subcellularLocation>
</comment>
<dbReference type="PANTHER" id="PTHR24223">
    <property type="entry name" value="ATP-BINDING CASSETTE SUB-FAMILY C"/>
    <property type="match status" value="1"/>
</dbReference>
<dbReference type="PROSITE" id="PS00211">
    <property type="entry name" value="ABC_TRANSPORTER_1"/>
    <property type="match status" value="2"/>
</dbReference>
<dbReference type="Pfam" id="PF24357">
    <property type="entry name" value="TMD0_ABC"/>
    <property type="match status" value="1"/>
</dbReference>
<dbReference type="InterPro" id="IPR027417">
    <property type="entry name" value="P-loop_NTPase"/>
</dbReference>
<feature type="transmembrane region" description="Helical" evidence="9">
    <location>
        <begin position="963"/>
        <end position="992"/>
    </location>
</feature>
<dbReference type="CDD" id="cd18580">
    <property type="entry name" value="ABC_6TM_ABCC_D2"/>
    <property type="match status" value="1"/>
</dbReference>
<keyword evidence="6" id="KW-0067">ATP-binding</keyword>